<dbReference type="InterPro" id="IPR002013">
    <property type="entry name" value="SAC_dom"/>
</dbReference>
<dbReference type="WBParaSite" id="Pan_g17581.t1">
    <property type="protein sequence ID" value="Pan_g17581.t1"/>
    <property type="gene ID" value="Pan_g17581"/>
</dbReference>
<feature type="compositionally biased region" description="Pro residues" evidence="6">
    <location>
        <begin position="1023"/>
        <end position="1038"/>
    </location>
</feature>
<name>A0A7E4V7L0_PANRE</name>
<dbReference type="GO" id="GO:0098793">
    <property type="term" value="C:presynapse"/>
    <property type="evidence" value="ECO:0007669"/>
    <property type="project" value="GOC"/>
</dbReference>
<sequence length="1065" mass="119004">MSLRGYRIYAIPRTTGTYRVLVESVNNNAYLYIENGSIATLSATDGDNLKQTFTKVADGCGLMGILRLSVKTPAISVVDTYLIVITEVKSVGKINESDVYKVAAVKFLSLNHEPTLVTDDRIPELARLLSSENFYFATSGPGNLFDLTLSAQRRHDAASSDYRFFWNRNLHFPLERFGINSDDWFVRCMCGSVLIRTIYVGHRTAKVAIISRLSCERVGTRFNVRGANDDGQVANFVETEQLISFENRESSFVQIRGSVPLFWEQPGIQVGSHSIRMRSIEASVPALERHFLQLKKLYNEVSAVNLLGSKEGERKLSEAFKTLLHGSSHNDVEMINFDYHAQMKVSKSSIKQLQAKLDPMVDNWQCYLSTDGKPDKSQTGVIRTNCLDCLDRTNCVQTLIGMKALTVQLADLEVEKFKAKISQRFEETLKEIWQKNGDQCSIIYAGTGALEGKSKLKDASRSIARTFQNNLMDSAKQESFDLFLLGNGYFDDEFDKACRFLPVQMIKDSYYVTECPAALPELISRRDEMSTRQPLSVFCGTWNVNGGKHLNVARKDNSFEEWIFGADWDAEGDVPPYDIVVIGLEEIVDLNATNMVKASTTNQRLFCEQVKRTLNEKSREKFIILGCEQLVGVCLILCVRTQLLPRVRGLAISDVKTGMGGATGNKGSVAIRLTIDATSVLFICSHFAAGQHEVANRNDDYATAVRKLRFPQGRTVDSHDVIFWLGDFNYRISMPGGEIKKYVEQGQLDALIPYDQLTEQRQLGNVFKGFEEAPLKFPPTYKYDTFSDIYDTSEKARAPAWTDRVLWRDEPTEKLVQLLDYRTAPLKSSDHRPVAAIFQLDVLKVNLKKCEEIFHDVVSSLGPPDCMILVSIEGFAAFPEFLKDEVLSKLQELGVTVTLYTIEGNFMKIAFDYGSSALAALSMDGTDINDKQHRISVQLRSPDWEDDWAIRMAPAFRREPSCINLSAIEGLSIVNLALDDDEVDDTVSIASARSCIDFSTSNNTPIFQEQILLSGSAATPTNAAPPTPSRPATLPPRPLSSNGTTNNVPAIPPRPSPANWPPRFS</sequence>
<dbReference type="GO" id="GO:0004439">
    <property type="term" value="F:phosphatidylinositol-4,5-bisphosphate 5-phosphatase activity"/>
    <property type="evidence" value="ECO:0007669"/>
    <property type="project" value="UniProtKB-EC"/>
</dbReference>
<proteinExistence type="inferred from homology"/>
<dbReference type="Pfam" id="PF02383">
    <property type="entry name" value="Syja_N"/>
    <property type="match status" value="1"/>
</dbReference>
<dbReference type="PANTHER" id="PTHR11200">
    <property type="entry name" value="INOSITOL 5-PHOSPHATASE"/>
    <property type="match status" value="1"/>
</dbReference>
<evidence type="ECO:0000256" key="3">
    <source>
        <dbReference type="ARBA" id="ARBA00009678"/>
    </source>
</evidence>
<dbReference type="Pfam" id="PF08952">
    <property type="entry name" value="DUF1866"/>
    <property type="match status" value="1"/>
</dbReference>
<keyword evidence="5" id="KW-0378">Hydrolase</keyword>
<evidence type="ECO:0000259" key="7">
    <source>
        <dbReference type="PROSITE" id="PS50275"/>
    </source>
</evidence>
<dbReference type="InterPro" id="IPR046985">
    <property type="entry name" value="IP5"/>
</dbReference>
<keyword evidence="8" id="KW-1185">Reference proteome</keyword>
<dbReference type="PROSITE" id="PS50275">
    <property type="entry name" value="SAC"/>
    <property type="match status" value="1"/>
</dbReference>
<comment type="similarity">
    <text evidence="3">In the central section; belongs to the inositol 1,4,5-trisphosphate 5-phosphatase family.</text>
</comment>
<dbReference type="SMART" id="SM00128">
    <property type="entry name" value="IPPc"/>
    <property type="match status" value="1"/>
</dbReference>
<dbReference type="SMART" id="SM01165">
    <property type="entry name" value="DUF1866"/>
    <property type="match status" value="1"/>
</dbReference>
<organism evidence="8 9">
    <name type="scientific">Panagrellus redivivus</name>
    <name type="common">Microworm</name>
    <dbReference type="NCBI Taxonomy" id="6233"/>
    <lineage>
        <taxon>Eukaryota</taxon>
        <taxon>Metazoa</taxon>
        <taxon>Ecdysozoa</taxon>
        <taxon>Nematoda</taxon>
        <taxon>Chromadorea</taxon>
        <taxon>Rhabditida</taxon>
        <taxon>Tylenchina</taxon>
        <taxon>Panagrolaimomorpha</taxon>
        <taxon>Panagrolaimoidea</taxon>
        <taxon>Panagrolaimidae</taxon>
        <taxon>Panagrellus</taxon>
    </lineage>
</organism>
<evidence type="ECO:0000313" key="9">
    <source>
        <dbReference type="WBParaSite" id="Pan_g17581.t1"/>
    </source>
</evidence>
<dbReference type="GO" id="GO:0046856">
    <property type="term" value="P:phosphatidylinositol dephosphorylation"/>
    <property type="evidence" value="ECO:0007669"/>
    <property type="project" value="InterPro"/>
</dbReference>
<dbReference type="InterPro" id="IPR015047">
    <property type="entry name" value="SYNJ1/2_RRM"/>
</dbReference>
<feature type="domain" description="SAC" evidence="7">
    <location>
        <begin position="125"/>
        <end position="446"/>
    </location>
</feature>
<evidence type="ECO:0000313" key="8">
    <source>
        <dbReference type="Proteomes" id="UP000492821"/>
    </source>
</evidence>
<feature type="compositionally biased region" description="Pro residues" evidence="6">
    <location>
        <begin position="1050"/>
        <end position="1065"/>
    </location>
</feature>
<evidence type="ECO:0000256" key="1">
    <source>
        <dbReference type="ARBA" id="ARBA00001786"/>
    </source>
</evidence>
<protein>
    <recommendedName>
        <fullName evidence="4">phosphoinositide 5-phosphatase</fullName>
        <ecNumber evidence="4">3.1.3.36</ecNumber>
    </recommendedName>
</protein>
<evidence type="ECO:0000256" key="4">
    <source>
        <dbReference type="ARBA" id="ARBA00013044"/>
    </source>
</evidence>
<dbReference type="Gene3D" id="3.60.10.10">
    <property type="entry name" value="Endonuclease/exonuclease/phosphatase"/>
    <property type="match status" value="1"/>
</dbReference>
<dbReference type="SUPFAM" id="SSF56219">
    <property type="entry name" value="DNase I-like"/>
    <property type="match status" value="1"/>
</dbReference>
<dbReference type="Gene3D" id="3.30.70.330">
    <property type="match status" value="1"/>
</dbReference>
<dbReference type="GO" id="GO:0048488">
    <property type="term" value="P:synaptic vesicle endocytosis"/>
    <property type="evidence" value="ECO:0007669"/>
    <property type="project" value="TreeGrafter"/>
</dbReference>
<dbReference type="Proteomes" id="UP000492821">
    <property type="component" value="Unassembled WGS sequence"/>
</dbReference>
<evidence type="ECO:0000256" key="6">
    <source>
        <dbReference type="SAM" id="MobiDB-lite"/>
    </source>
</evidence>
<accession>A0A7E4V7L0</accession>
<dbReference type="PANTHER" id="PTHR11200:SF257">
    <property type="entry name" value="PHOSPHOINOSITIDE 5-PHOSPHATASE"/>
    <property type="match status" value="1"/>
</dbReference>
<reference evidence="8" key="1">
    <citation type="journal article" date="2013" name="Genetics">
        <title>The draft genome and transcriptome of Panagrellus redivivus are shaped by the harsh demands of a free-living lifestyle.</title>
        <authorList>
            <person name="Srinivasan J."/>
            <person name="Dillman A.R."/>
            <person name="Macchietto M.G."/>
            <person name="Heikkinen L."/>
            <person name="Lakso M."/>
            <person name="Fracchia K.M."/>
            <person name="Antoshechkin I."/>
            <person name="Mortazavi A."/>
            <person name="Wong G."/>
            <person name="Sternberg P.W."/>
        </authorList>
    </citation>
    <scope>NUCLEOTIDE SEQUENCE [LARGE SCALE GENOMIC DNA]</scope>
    <source>
        <strain evidence="8">MT8872</strain>
    </source>
</reference>
<dbReference type="AlphaFoldDB" id="A0A7E4V7L0"/>
<comment type="similarity">
    <text evidence="2">Belongs to the synaptojanin family.</text>
</comment>
<dbReference type="InterPro" id="IPR000300">
    <property type="entry name" value="IPPc"/>
</dbReference>
<evidence type="ECO:0000256" key="5">
    <source>
        <dbReference type="ARBA" id="ARBA00022801"/>
    </source>
</evidence>
<dbReference type="InterPro" id="IPR012677">
    <property type="entry name" value="Nucleotide-bd_a/b_plait_sf"/>
</dbReference>
<comment type="catalytic activity">
    <reaction evidence="1">
        <text>a 1,2-diacyl-sn-glycero-3-phospho-(1D-myo-inositol-4,5-bisphosphate) + H2O = a 1,2-diacyl-sn-glycero-3-phospho-(1D-myo-inositol 4-phosphate) + phosphate</text>
        <dbReference type="Rhea" id="RHEA:22764"/>
        <dbReference type="ChEBI" id="CHEBI:15377"/>
        <dbReference type="ChEBI" id="CHEBI:43474"/>
        <dbReference type="ChEBI" id="CHEBI:58178"/>
        <dbReference type="ChEBI" id="CHEBI:58456"/>
        <dbReference type="EC" id="3.1.3.36"/>
    </reaction>
</comment>
<feature type="region of interest" description="Disordered" evidence="6">
    <location>
        <begin position="1017"/>
        <end position="1065"/>
    </location>
</feature>
<reference evidence="9" key="2">
    <citation type="submission" date="2020-10" db="UniProtKB">
        <authorList>
            <consortium name="WormBaseParasite"/>
        </authorList>
    </citation>
    <scope>IDENTIFICATION</scope>
</reference>
<dbReference type="EC" id="3.1.3.36" evidence="4"/>
<dbReference type="InterPro" id="IPR036691">
    <property type="entry name" value="Endo/exonu/phosph_ase_sf"/>
</dbReference>
<evidence type="ECO:0000256" key="2">
    <source>
        <dbReference type="ARBA" id="ARBA00008943"/>
    </source>
</evidence>
<dbReference type="Pfam" id="PF22669">
    <property type="entry name" value="Exo_endo_phos2"/>
    <property type="match status" value="1"/>
</dbReference>